<keyword evidence="2" id="KW-1185">Reference proteome</keyword>
<accession>A0A7W6RZQ7</accession>
<comment type="caution">
    <text evidence="1">The sequence shown here is derived from an EMBL/GenBank/DDBJ whole genome shotgun (WGS) entry which is preliminary data.</text>
</comment>
<name>A0A7W6RZQ7_9PROT</name>
<protein>
    <recommendedName>
        <fullName evidence="3">Helix-turn-helix domain-containing protein</fullName>
    </recommendedName>
</protein>
<evidence type="ECO:0000313" key="1">
    <source>
        <dbReference type="EMBL" id="MBB4286206.1"/>
    </source>
</evidence>
<evidence type="ECO:0000313" key="2">
    <source>
        <dbReference type="Proteomes" id="UP000555728"/>
    </source>
</evidence>
<dbReference type="AlphaFoldDB" id="A0A7W6RZQ7"/>
<dbReference type="Proteomes" id="UP000555728">
    <property type="component" value="Unassembled WGS sequence"/>
</dbReference>
<gene>
    <name evidence="1" type="ORF">GGD88_001933</name>
</gene>
<sequence>MSAAHRTSPDTRGWPRLMRRQTVAAYLDVSPAMVDTLDLPSHKIRSMRYWLRDEVDSWIDRQTGRTSEPHPAQWLEQWG</sequence>
<reference evidence="1 2" key="1">
    <citation type="submission" date="2020-08" db="EMBL/GenBank/DDBJ databases">
        <title>Genome sequencing of Purple Non-Sulfur Bacteria from various extreme environments.</title>
        <authorList>
            <person name="Mayer M."/>
        </authorList>
    </citation>
    <scope>NUCLEOTIDE SEQUENCE [LARGE SCALE GENOMIC DNA]</scope>
    <source>
        <strain evidence="1 2">JA135</strain>
    </source>
</reference>
<organism evidence="1 2">
    <name type="scientific">Roseospira goensis</name>
    <dbReference type="NCBI Taxonomy" id="391922"/>
    <lineage>
        <taxon>Bacteria</taxon>
        <taxon>Pseudomonadati</taxon>
        <taxon>Pseudomonadota</taxon>
        <taxon>Alphaproteobacteria</taxon>
        <taxon>Rhodospirillales</taxon>
        <taxon>Rhodospirillaceae</taxon>
        <taxon>Roseospira</taxon>
    </lineage>
</organism>
<evidence type="ECO:0008006" key="3">
    <source>
        <dbReference type="Google" id="ProtNLM"/>
    </source>
</evidence>
<dbReference type="EMBL" id="JACIGI010000014">
    <property type="protein sequence ID" value="MBB4286206.1"/>
    <property type="molecule type" value="Genomic_DNA"/>
</dbReference>
<proteinExistence type="predicted"/>
<dbReference type="RefSeq" id="WP_184434757.1">
    <property type="nucleotide sequence ID" value="NZ_JACIGI010000014.1"/>
</dbReference>